<dbReference type="Proteomes" id="UP000789366">
    <property type="component" value="Unassembled WGS sequence"/>
</dbReference>
<name>A0ACA9PPX1_9GLOM</name>
<keyword evidence="2" id="KW-1185">Reference proteome</keyword>
<feature type="non-terminal residue" evidence="1">
    <location>
        <position position="1"/>
    </location>
</feature>
<feature type="non-terminal residue" evidence="1">
    <location>
        <position position="175"/>
    </location>
</feature>
<protein>
    <submittedName>
        <fullName evidence="1">15019_t:CDS:1</fullName>
    </submittedName>
</protein>
<proteinExistence type="predicted"/>
<comment type="caution">
    <text evidence="1">The sequence shown here is derived from an EMBL/GenBank/DDBJ whole genome shotgun (WGS) entry which is preliminary data.</text>
</comment>
<organism evidence="1 2">
    <name type="scientific">Cetraspora pellucida</name>
    <dbReference type="NCBI Taxonomy" id="1433469"/>
    <lineage>
        <taxon>Eukaryota</taxon>
        <taxon>Fungi</taxon>
        <taxon>Fungi incertae sedis</taxon>
        <taxon>Mucoromycota</taxon>
        <taxon>Glomeromycotina</taxon>
        <taxon>Glomeromycetes</taxon>
        <taxon>Diversisporales</taxon>
        <taxon>Gigasporaceae</taxon>
        <taxon>Cetraspora</taxon>
    </lineage>
</organism>
<evidence type="ECO:0000313" key="1">
    <source>
        <dbReference type="EMBL" id="CAG8718326.1"/>
    </source>
</evidence>
<evidence type="ECO:0000313" key="2">
    <source>
        <dbReference type="Proteomes" id="UP000789366"/>
    </source>
</evidence>
<gene>
    <name evidence="1" type="ORF">SPELUC_LOCUS12270</name>
</gene>
<accession>A0ACA9PPX1</accession>
<sequence length="175" mass="20289">DEAENTLKSYGICTNSHIQLIAVLYSISKKDSLKNLVFDLYWDYPITGVDFLDGTFLIYEGNRLWKTYDYEHKVYSDTPYILHSGDIAGTTSGHHKIKVKLNQLPPSVTQLYLILSSFTSPTIKHFRNPSFKLYDEARPDKQLCEYNIHKADNSQAVLMCLIHRSYYGKWKVIEI</sequence>
<reference evidence="1" key="1">
    <citation type="submission" date="2021-06" db="EMBL/GenBank/DDBJ databases">
        <authorList>
            <person name="Kallberg Y."/>
            <person name="Tangrot J."/>
            <person name="Rosling A."/>
        </authorList>
    </citation>
    <scope>NUCLEOTIDE SEQUENCE</scope>
    <source>
        <strain evidence="1">28 12/20/2015</strain>
    </source>
</reference>
<dbReference type="EMBL" id="CAJVPW010028422">
    <property type="protein sequence ID" value="CAG8718326.1"/>
    <property type="molecule type" value="Genomic_DNA"/>
</dbReference>